<evidence type="ECO:0000313" key="4">
    <source>
        <dbReference type="EMBL" id="MPM57654.1"/>
    </source>
</evidence>
<gene>
    <name evidence="4" type="primary">rppH_9</name>
    <name evidence="4" type="ORF">SDC9_104477</name>
</gene>
<dbReference type="GO" id="GO:0016787">
    <property type="term" value="F:hydrolase activity"/>
    <property type="evidence" value="ECO:0007669"/>
    <property type="project" value="UniProtKB-KW"/>
</dbReference>
<dbReference type="EC" id="3.6.1.-" evidence="4"/>
<comment type="cofactor">
    <cofactor evidence="1">
        <name>Mg(2+)</name>
        <dbReference type="ChEBI" id="CHEBI:18420"/>
    </cofactor>
</comment>
<accession>A0A645B7H4</accession>
<proteinExistence type="predicted"/>
<dbReference type="Gene3D" id="3.90.79.10">
    <property type="entry name" value="Nucleoside Triphosphate Pyrophosphohydrolase"/>
    <property type="match status" value="1"/>
</dbReference>
<dbReference type="PANTHER" id="PTHR43046">
    <property type="entry name" value="GDP-MANNOSE MANNOSYL HYDROLASE"/>
    <property type="match status" value="1"/>
</dbReference>
<dbReference type="InterPro" id="IPR020084">
    <property type="entry name" value="NUDIX_hydrolase_CS"/>
</dbReference>
<comment type="caution">
    <text evidence="4">The sequence shown here is derived from an EMBL/GenBank/DDBJ whole genome shotgun (WGS) entry which is preliminary data.</text>
</comment>
<dbReference type="PROSITE" id="PS51462">
    <property type="entry name" value="NUDIX"/>
    <property type="match status" value="1"/>
</dbReference>
<evidence type="ECO:0000256" key="1">
    <source>
        <dbReference type="ARBA" id="ARBA00001946"/>
    </source>
</evidence>
<sequence>MTLPKLIYFLNRIFWRITKPTTIGVRAMLLKENTILLVKHTYHDSWYLPGGRIKKGEIFEQAIRRELYEELDCELHSIRLFGVYNSFNEYKNDSIVIFYSDDFSLSGKTDGEIERYDFFKLNKLPEEVSMGTRKRIEEYTKGYTSNFGLW</sequence>
<feature type="domain" description="Nudix hydrolase" evidence="3">
    <location>
        <begin position="20"/>
        <end position="141"/>
    </location>
</feature>
<name>A0A645B7H4_9ZZZZ</name>
<dbReference type="Pfam" id="PF00293">
    <property type="entry name" value="NUDIX"/>
    <property type="match status" value="1"/>
</dbReference>
<dbReference type="InterPro" id="IPR015797">
    <property type="entry name" value="NUDIX_hydrolase-like_dom_sf"/>
</dbReference>
<dbReference type="PROSITE" id="PS00893">
    <property type="entry name" value="NUDIX_BOX"/>
    <property type="match status" value="1"/>
</dbReference>
<dbReference type="InterPro" id="IPR000086">
    <property type="entry name" value="NUDIX_hydrolase_dom"/>
</dbReference>
<keyword evidence="2 4" id="KW-0378">Hydrolase</keyword>
<evidence type="ECO:0000256" key="2">
    <source>
        <dbReference type="ARBA" id="ARBA00022801"/>
    </source>
</evidence>
<protein>
    <submittedName>
        <fullName evidence="4">RNA pyrophosphohydrolase</fullName>
        <ecNumber evidence="4">3.6.1.-</ecNumber>
    </submittedName>
</protein>
<evidence type="ECO:0000259" key="3">
    <source>
        <dbReference type="PROSITE" id="PS51462"/>
    </source>
</evidence>
<dbReference type="PANTHER" id="PTHR43046:SF14">
    <property type="entry name" value="MUTT_NUDIX FAMILY PROTEIN"/>
    <property type="match status" value="1"/>
</dbReference>
<organism evidence="4">
    <name type="scientific">bioreactor metagenome</name>
    <dbReference type="NCBI Taxonomy" id="1076179"/>
    <lineage>
        <taxon>unclassified sequences</taxon>
        <taxon>metagenomes</taxon>
        <taxon>ecological metagenomes</taxon>
    </lineage>
</organism>
<dbReference type="EMBL" id="VSSQ01016378">
    <property type="protein sequence ID" value="MPM57654.1"/>
    <property type="molecule type" value="Genomic_DNA"/>
</dbReference>
<dbReference type="SUPFAM" id="SSF55811">
    <property type="entry name" value="Nudix"/>
    <property type="match status" value="1"/>
</dbReference>
<dbReference type="AlphaFoldDB" id="A0A645B7H4"/>
<reference evidence="4" key="1">
    <citation type="submission" date="2019-08" db="EMBL/GenBank/DDBJ databases">
        <authorList>
            <person name="Kucharzyk K."/>
            <person name="Murdoch R.W."/>
            <person name="Higgins S."/>
            <person name="Loffler F."/>
        </authorList>
    </citation>
    <scope>NUCLEOTIDE SEQUENCE</scope>
</reference>